<evidence type="ECO:0000313" key="1">
    <source>
        <dbReference type="EMBL" id="NDW15657.1"/>
    </source>
</evidence>
<reference evidence="1 2" key="1">
    <citation type="submission" date="2020-01" db="EMBL/GenBank/DDBJ databases">
        <title>Genomes of bacteria type strains.</title>
        <authorList>
            <person name="Chen J."/>
            <person name="Zhu S."/>
            <person name="Yang J."/>
        </authorList>
    </citation>
    <scope>NUCLEOTIDE SEQUENCE [LARGE SCALE GENOMIC DNA]</scope>
    <source>
        <strain evidence="1 2">LMG 24078</strain>
    </source>
</reference>
<keyword evidence="2" id="KW-1185">Reference proteome</keyword>
<accession>A0A6N9TEB8</accession>
<dbReference type="Proteomes" id="UP000471381">
    <property type="component" value="Unassembled WGS sequence"/>
</dbReference>
<name>A0A6N9TEB8_9ALTE</name>
<comment type="caution">
    <text evidence="1">The sequence shown here is derived from an EMBL/GenBank/DDBJ whole genome shotgun (WGS) entry which is preliminary data.</text>
</comment>
<evidence type="ECO:0008006" key="3">
    <source>
        <dbReference type="Google" id="ProtNLM"/>
    </source>
</evidence>
<evidence type="ECO:0000313" key="2">
    <source>
        <dbReference type="Proteomes" id="UP000471381"/>
    </source>
</evidence>
<dbReference type="AlphaFoldDB" id="A0A6N9TEB8"/>
<proteinExistence type="predicted"/>
<protein>
    <recommendedName>
        <fullName evidence="3">Tetratricopeptide repeat protein</fullName>
    </recommendedName>
</protein>
<dbReference type="EMBL" id="JAAAWO010000005">
    <property type="protein sequence ID" value="NDW15657.1"/>
    <property type="molecule type" value="Genomic_DNA"/>
</dbReference>
<sequence length="182" mass="21488">MQHQDIDHEISRLTKASSARAKNKDFNGAITEFDKALLLMSQSGLFYGRKYVKAIPYFQKAGRYSELEEYCDRVLIPLVEKNIEDVFYDKPVVTKEFFLVGVLVNIYDKLQLCAKRERVEGDFEKYGKRLDSLMAEQNTLRVNSERESLRLEYNDLAKFLGELKDNYENWPKTLRERFKEFS</sequence>
<gene>
    <name evidence="1" type="ORF">GTQ48_08985</name>
</gene>
<organism evidence="1 2">
    <name type="scientific">Alteromonas genovensis</name>
    <dbReference type="NCBI Taxonomy" id="471225"/>
    <lineage>
        <taxon>Bacteria</taxon>
        <taxon>Pseudomonadati</taxon>
        <taxon>Pseudomonadota</taxon>
        <taxon>Gammaproteobacteria</taxon>
        <taxon>Alteromonadales</taxon>
        <taxon>Alteromonadaceae</taxon>
        <taxon>Alteromonas/Salinimonas group</taxon>
        <taxon>Alteromonas</taxon>
    </lineage>
</organism>
<dbReference type="RefSeq" id="WP_163106380.1">
    <property type="nucleotide sequence ID" value="NZ_JAAAWO010000005.1"/>
</dbReference>